<feature type="domain" description="Endonuclease GajA/Old nuclease/RecF-like AAA" evidence="1">
    <location>
        <begin position="1"/>
        <end position="94"/>
    </location>
</feature>
<accession>A0A955RKT4</accession>
<gene>
    <name evidence="2" type="ORF">KC717_05680</name>
</gene>
<proteinExistence type="predicted"/>
<reference evidence="2" key="1">
    <citation type="submission" date="2020-04" db="EMBL/GenBank/DDBJ databases">
        <authorList>
            <person name="Zhang T."/>
        </authorList>
    </citation>
    <scope>NUCLEOTIDE SEQUENCE</scope>
    <source>
        <strain evidence="2">HKST-UBA11</strain>
    </source>
</reference>
<organism evidence="2 3">
    <name type="scientific">Candidatus Dojkabacteria bacterium</name>
    <dbReference type="NCBI Taxonomy" id="2099670"/>
    <lineage>
        <taxon>Bacteria</taxon>
        <taxon>Candidatus Dojkabacteria</taxon>
    </lineage>
</organism>
<dbReference type="InterPro" id="IPR027417">
    <property type="entry name" value="P-loop_NTPase"/>
</dbReference>
<dbReference type="InterPro" id="IPR041685">
    <property type="entry name" value="AAA_GajA/Old/RecF-like"/>
</dbReference>
<dbReference type="GO" id="GO:0000731">
    <property type="term" value="P:DNA synthesis involved in DNA repair"/>
    <property type="evidence" value="ECO:0007669"/>
    <property type="project" value="TreeGrafter"/>
</dbReference>
<dbReference type="GO" id="GO:0006302">
    <property type="term" value="P:double-strand break repair"/>
    <property type="evidence" value="ECO:0007669"/>
    <property type="project" value="TreeGrafter"/>
</dbReference>
<comment type="caution">
    <text evidence="2">The sequence shown here is derived from an EMBL/GenBank/DDBJ whole genome shotgun (WGS) entry which is preliminary data.</text>
</comment>
<dbReference type="SUPFAM" id="SSF52540">
    <property type="entry name" value="P-loop containing nucleoside triphosphate hydrolases"/>
    <property type="match status" value="1"/>
</dbReference>
<dbReference type="PANTHER" id="PTHR32182:SF22">
    <property type="entry name" value="ATP-DEPENDENT ENDONUCLEASE, OLD FAMILY-RELATED"/>
    <property type="match status" value="1"/>
</dbReference>
<reference evidence="2" key="2">
    <citation type="journal article" date="2021" name="Microbiome">
        <title>Successional dynamics and alternative stable states in a saline activated sludge microbial community over 9 years.</title>
        <authorList>
            <person name="Wang Y."/>
            <person name="Ye J."/>
            <person name="Ju F."/>
            <person name="Liu L."/>
            <person name="Boyd J.A."/>
            <person name="Deng Y."/>
            <person name="Parks D.H."/>
            <person name="Jiang X."/>
            <person name="Yin X."/>
            <person name="Woodcroft B.J."/>
            <person name="Tyson G.W."/>
            <person name="Hugenholtz P."/>
            <person name="Polz M.F."/>
            <person name="Zhang T."/>
        </authorList>
    </citation>
    <scope>NUCLEOTIDE SEQUENCE</scope>
    <source>
        <strain evidence="2">HKST-UBA11</strain>
    </source>
</reference>
<dbReference type="Proteomes" id="UP000754563">
    <property type="component" value="Unassembled WGS sequence"/>
</dbReference>
<evidence type="ECO:0000313" key="3">
    <source>
        <dbReference type="Proteomes" id="UP000754563"/>
    </source>
</evidence>
<name>A0A955RKT4_9BACT</name>
<dbReference type="Pfam" id="PF13175">
    <property type="entry name" value="AAA_15"/>
    <property type="match status" value="1"/>
</dbReference>
<dbReference type="AlphaFoldDB" id="A0A955RKT4"/>
<protein>
    <submittedName>
        <fullName evidence="2">AAA family ATPase</fullName>
    </submittedName>
</protein>
<sequence>MNLTKVKLIGFRNFKNTTINLNEKSLLFGANDVGKTNLIYALRLLLDKSISEADFEPLGSDFYSHEDCNEYSITIFFENVDHDAVRSQLGHYIGDDDKFCIKYIVSRQDSEALSFESNL</sequence>
<dbReference type="PANTHER" id="PTHR32182">
    <property type="entry name" value="DNA REPLICATION AND REPAIR PROTEIN RECF"/>
    <property type="match status" value="1"/>
</dbReference>
<dbReference type="EMBL" id="JAGQLH010000079">
    <property type="protein sequence ID" value="MCA9386111.1"/>
    <property type="molecule type" value="Genomic_DNA"/>
</dbReference>
<evidence type="ECO:0000313" key="2">
    <source>
        <dbReference type="EMBL" id="MCA9386111.1"/>
    </source>
</evidence>
<evidence type="ECO:0000259" key="1">
    <source>
        <dbReference type="Pfam" id="PF13175"/>
    </source>
</evidence>
<dbReference type="Gene3D" id="3.40.50.300">
    <property type="entry name" value="P-loop containing nucleotide triphosphate hydrolases"/>
    <property type="match status" value="1"/>
</dbReference>